<dbReference type="EC" id="1.8.4.11" evidence="4"/>
<evidence type="ECO:0000256" key="5">
    <source>
        <dbReference type="SAM" id="SignalP"/>
    </source>
</evidence>
<dbReference type="SUPFAM" id="SSF55068">
    <property type="entry name" value="Peptide methionine sulfoxide reductase"/>
    <property type="match status" value="1"/>
</dbReference>
<dbReference type="NCBIfam" id="TIGR00401">
    <property type="entry name" value="msrA"/>
    <property type="match status" value="1"/>
</dbReference>
<comment type="similarity">
    <text evidence="4">Belongs to the MsrA Met sulfoxide reductase family.</text>
</comment>
<feature type="active site" evidence="4">
    <location>
        <position position="52"/>
    </location>
</feature>
<dbReference type="AlphaFoldDB" id="A0A1N7LE69"/>
<dbReference type="Pfam" id="PF01625">
    <property type="entry name" value="PMSR"/>
    <property type="match status" value="1"/>
</dbReference>
<dbReference type="InterPro" id="IPR036509">
    <property type="entry name" value="Met_Sox_Rdtase_MsrA_sf"/>
</dbReference>
<keyword evidence="1 4" id="KW-0560">Oxidoreductase</keyword>
<evidence type="ECO:0000256" key="1">
    <source>
        <dbReference type="ARBA" id="ARBA00023002"/>
    </source>
</evidence>
<dbReference type="STRING" id="529505.SAMN05421761_103260"/>
<evidence type="ECO:0000313" key="7">
    <source>
        <dbReference type="EMBL" id="SIS72070.1"/>
    </source>
</evidence>
<comment type="catalytic activity">
    <reaction evidence="3 4">
        <text>[thioredoxin]-disulfide + L-methionine + H2O = L-methionine (S)-S-oxide + [thioredoxin]-dithiol</text>
        <dbReference type="Rhea" id="RHEA:19993"/>
        <dbReference type="Rhea" id="RHEA-COMP:10698"/>
        <dbReference type="Rhea" id="RHEA-COMP:10700"/>
        <dbReference type="ChEBI" id="CHEBI:15377"/>
        <dbReference type="ChEBI" id="CHEBI:29950"/>
        <dbReference type="ChEBI" id="CHEBI:50058"/>
        <dbReference type="ChEBI" id="CHEBI:57844"/>
        <dbReference type="ChEBI" id="CHEBI:58772"/>
        <dbReference type="EC" id="1.8.4.11"/>
    </reaction>
</comment>
<dbReference type="PANTHER" id="PTHR43774">
    <property type="entry name" value="PEPTIDE METHIONINE SULFOXIDE REDUCTASE"/>
    <property type="match status" value="1"/>
</dbReference>
<dbReference type="HAMAP" id="MF_01401">
    <property type="entry name" value="MsrA"/>
    <property type="match status" value="1"/>
</dbReference>
<organism evidence="7 8">
    <name type="scientific">Belliella pelovolcani</name>
    <dbReference type="NCBI Taxonomy" id="529505"/>
    <lineage>
        <taxon>Bacteria</taxon>
        <taxon>Pseudomonadati</taxon>
        <taxon>Bacteroidota</taxon>
        <taxon>Cytophagia</taxon>
        <taxon>Cytophagales</taxon>
        <taxon>Cyclobacteriaceae</taxon>
        <taxon>Belliella</taxon>
    </lineage>
</organism>
<name>A0A1N7LE69_9BACT</name>
<comment type="catalytic activity">
    <reaction evidence="2 4">
        <text>L-methionyl-[protein] + [thioredoxin]-disulfide + H2O = L-methionyl-(S)-S-oxide-[protein] + [thioredoxin]-dithiol</text>
        <dbReference type="Rhea" id="RHEA:14217"/>
        <dbReference type="Rhea" id="RHEA-COMP:10698"/>
        <dbReference type="Rhea" id="RHEA-COMP:10700"/>
        <dbReference type="Rhea" id="RHEA-COMP:12313"/>
        <dbReference type="Rhea" id="RHEA-COMP:12315"/>
        <dbReference type="ChEBI" id="CHEBI:15377"/>
        <dbReference type="ChEBI" id="CHEBI:16044"/>
        <dbReference type="ChEBI" id="CHEBI:29950"/>
        <dbReference type="ChEBI" id="CHEBI:44120"/>
        <dbReference type="ChEBI" id="CHEBI:50058"/>
        <dbReference type="EC" id="1.8.4.11"/>
    </reaction>
</comment>
<evidence type="ECO:0000256" key="2">
    <source>
        <dbReference type="ARBA" id="ARBA00047806"/>
    </source>
</evidence>
<proteinExistence type="inferred from homology"/>
<dbReference type="Gene3D" id="3.30.1060.10">
    <property type="entry name" value="Peptide methionine sulphoxide reductase MsrA"/>
    <property type="match status" value="1"/>
</dbReference>
<dbReference type="GO" id="GO:0008113">
    <property type="term" value="F:peptide-methionine (S)-S-oxide reductase activity"/>
    <property type="evidence" value="ECO:0007669"/>
    <property type="project" value="UniProtKB-UniRule"/>
</dbReference>
<keyword evidence="5" id="KW-0732">Signal</keyword>
<feature type="chain" id="PRO_5012749307" description="Peptide methionine sulfoxide reductase MsrA" evidence="5">
    <location>
        <begin position="22"/>
        <end position="218"/>
    </location>
</feature>
<dbReference type="EMBL" id="FTOP01000003">
    <property type="protein sequence ID" value="SIS72070.1"/>
    <property type="molecule type" value="Genomic_DNA"/>
</dbReference>
<evidence type="ECO:0000313" key="8">
    <source>
        <dbReference type="Proteomes" id="UP000186026"/>
    </source>
</evidence>
<evidence type="ECO:0000256" key="3">
    <source>
        <dbReference type="ARBA" id="ARBA00048782"/>
    </source>
</evidence>
<reference evidence="8" key="1">
    <citation type="submission" date="2017-01" db="EMBL/GenBank/DDBJ databases">
        <authorList>
            <person name="Varghese N."/>
            <person name="Submissions S."/>
        </authorList>
    </citation>
    <scope>NUCLEOTIDE SEQUENCE [LARGE SCALE GENOMIC DNA]</scope>
    <source>
        <strain evidence="8">DSM 46698</strain>
    </source>
</reference>
<feature type="signal peptide" evidence="5">
    <location>
        <begin position="1"/>
        <end position="21"/>
    </location>
</feature>
<dbReference type="GO" id="GO:0033744">
    <property type="term" value="F:L-methionine:thioredoxin-disulfide S-oxidoreductase activity"/>
    <property type="evidence" value="ECO:0007669"/>
    <property type="project" value="RHEA"/>
</dbReference>
<protein>
    <recommendedName>
        <fullName evidence="4">Peptide methionine sulfoxide reductase MsrA</fullName>
        <shortName evidence="4">Protein-methionine-S-oxide reductase</shortName>
        <ecNumber evidence="4">1.8.4.11</ecNumber>
    </recommendedName>
    <alternativeName>
        <fullName evidence="4">Peptide-methionine (S)-S-oxide reductase</fullName>
        <shortName evidence="4">Peptide Met(O) reductase</shortName>
    </alternativeName>
</protein>
<keyword evidence="8" id="KW-1185">Reference proteome</keyword>
<feature type="domain" description="Peptide methionine sulphoxide reductase MsrA" evidence="6">
    <location>
        <begin position="46"/>
        <end position="198"/>
    </location>
</feature>
<accession>A0A1N7LE69</accession>
<evidence type="ECO:0000259" key="6">
    <source>
        <dbReference type="Pfam" id="PF01625"/>
    </source>
</evidence>
<sequence length="218" mass="24857">MNRIILLSIWSIYSFFNFSFAQQQNSKSMKSLPTTQAIAPEGMELATLGSGCFWCIEAIYLDLEGVEGVQSGYSGGHIEKPSYRQVTSGTTGHAEVIQFAYDPKIISFEEILEIFWATHDPTTLNRQGADVGPQYRSAVFYHSEAQKEIATYYKQKLDESGAFPKPIVTEITPFTNFYVAEDYHQNYYNDNGMQPYCQFVIKPKVEKFKQVFADKLKK</sequence>
<dbReference type="PANTHER" id="PTHR43774:SF1">
    <property type="entry name" value="PEPTIDE METHIONINE SULFOXIDE REDUCTASE MSRA 2"/>
    <property type="match status" value="1"/>
</dbReference>
<dbReference type="Proteomes" id="UP000186026">
    <property type="component" value="Unassembled WGS sequence"/>
</dbReference>
<evidence type="ECO:0000256" key="4">
    <source>
        <dbReference type="HAMAP-Rule" id="MF_01401"/>
    </source>
</evidence>
<dbReference type="OrthoDB" id="4174719at2"/>
<comment type="function">
    <text evidence="4">Has an important function as a repair enzyme for proteins that have been inactivated by oxidation. Catalyzes the reversible oxidation-reduction of methionine sulfoxide in proteins to methionine.</text>
</comment>
<gene>
    <name evidence="4" type="primary">msrA</name>
    <name evidence="7" type="ORF">SAMN05421761_103260</name>
</gene>
<dbReference type="InterPro" id="IPR002569">
    <property type="entry name" value="Met_Sox_Rdtase_MsrA_dom"/>
</dbReference>